<accession>A0ABP6L9G5</accession>
<reference evidence="6" key="1">
    <citation type="journal article" date="2019" name="Int. J. Syst. Evol. Microbiol.">
        <title>The Global Catalogue of Microorganisms (GCM) 10K type strain sequencing project: providing services to taxonomists for standard genome sequencing and annotation.</title>
        <authorList>
            <consortium name="The Broad Institute Genomics Platform"/>
            <consortium name="The Broad Institute Genome Sequencing Center for Infectious Disease"/>
            <person name="Wu L."/>
            <person name="Ma J."/>
        </authorList>
    </citation>
    <scope>NUCLEOTIDE SEQUENCE [LARGE SCALE GENOMIC DNA]</scope>
    <source>
        <strain evidence="6">JCM 3106</strain>
    </source>
</reference>
<dbReference type="PRINTS" id="PR00080">
    <property type="entry name" value="SDRFAMILY"/>
</dbReference>
<sequence length="259" mass="26126">MNTTDDTMIALVTGANKGIGREIAARLAALGHTVVIAARGAEPGEKAAAELRATGAEATSVVLDVTDPASVAAAAAEVEARYGRLDVLVNNAGVAAPPGSGLADQRPRTANLDVLRSIFETNVFGVVTVTNALLPLLRRSSAPRIVNVSSGAGSLGAMTDPQVAAVVYAGLSADDLPLAVGYVPSKTALNALTVQYAKDLEPDGILVNAVDPGYCATDLNGHSGHRTPAQGAVAAVRMATVPAGGPTGTFSDDRGPVPW</sequence>
<evidence type="ECO:0000313" key="5">
    <source>
        <dbReference type="EMBL" id="GAA3033182.1"/>
    </source>
</evidence>
<dbReference type="PRINTS" id="PR00081">
    <property type="entry name" value="GDHRDH"/>
</dbReference>
<dbReference type="PANTHER" id="PTHR43490">
    <property type="entry name" value="(+)-NEOMENTHOL DEHYDROGENASE"/>
    <property type="match status" value="1"/>
</dbReference>
<keyword evidence="2" id="KW-0521">NADP</keyword>
<evidence type="ECO:0000256" key="1">
    <source>
        <dbReference type="ARBA" id="ARBA00006484"/>
    </source>
</evidence>
<proteinExistence type="inferred from homology"/>
<evidence type="ECO:0000313" key="6">
    <source>
        <dbReference type="Proteomes" id="UP001499930"/>
    </source>
</evidence>
<dbReference type="RefSeq" id="WP_344904312.1">
    <property type="nucleotide sequence ID" value="NZ_BAAAWD010000019.1"/>
</dbReference>
<dbReference type="InterPro" id="IPR036291">
    <property type="entry name" value="NAD(P)-bd_dom_sf"/>
</dbReference>
<evidence type="ECO:0000256" key="2">
    <source>
        <dbReference type="ARBA" id="ARBA00022857"/>
    </source>
</evidence>
<dbReference type="SUPFAM" id="SSF51735">
    <property type="entry name" value="NAD(P)-binding Rossmann-fold domains"/>
    <property type="match status" value="1"/>
</dbReference>
<dbReference type="CDD" id="cd05324">
    <property type="entry name" value="carb_red_PTCR-like_SDR_c"/>
    <property type="match status" value="1"/>
</dbReference>
<dbReference type="PANTHER" id="PTHR43490:SF99">
    <property type="entry name" value="SHORT-CHAIN DEHYDROGENASE_REDUCTASE"/>
    <property type="match status" value="1"/>
</dbReference>
<dbReference type="Proteomes" id="UP001499930">
    <property type="component" value="Unassembled WGS sequence"/>
</dbReference>
<keyword evidence="3" id="KW-0560">Oxidoreductase</keyword>
<keyword evidence="6" id="KW-1185">Reference proteome</keyword>
<organism evidence="5 6">
    <name type="scientific">Streptosporangium longisporum</name>
    <dbReference type="NCBI Taxonomy" id="46187"/>
    <lineage>
        <taxon>Bacteria</taxon>
        <taxon>Bacillati</taxon>
        <taxon>Actinomycetota</taxon>
        <taxon>Actinomycetes</taxon>
        <taxon>Streptosporangiales</taxon>
        <taxon>Streptosporangiaceae</taxon>
        <taxon>Streptosporangium</taxon>
    </lineage>
</organism>
<evidence type="ECO:0000256" key="4">
    <source>
        <dbReference type="RuleBase" id="RU000363"/>
    </source>
</evidence>
<dbReference type="Pfam" id="PF00106">
    <property type="entry name" value="adh_short"/>
    <property type="match status" value="2"/>
</dbReference>
<gene>
    <name evidence="5" type="ORF">GCM10017559_70680</name>
</gene>
<dbReference type="Gene3D" id="3.40.50.720">
    <property type="entry name" value="NAD(P)-binding Rossmann-like Domain"/>
    <property type="match status" value="1"/>
</dbReference>
<protein>
    <submittedName>
        <fullName evidence="5">SDR family oxidoreductase</fullName>
    </submittedName>
</protein>
<comment type="similarity">
    <text evidence="1 4">Belongs to the short-chain dehydrogenases/reductases (SDR) family.</text>
</comment>
<dbReference type="InterPro" id="IPR002347">
    <property type="entry name" value="SDR_fam"/>
</dbReference>
<comment type="caution">
    <text evidence="5">The sequence shown here is derived from an EMBL/GenBank/DDBJ whole genome shotgun (WGS) entry which is preliminary data.</text>
</comment>
<evidence type="ECO:0000256" key="3">
    <source>
        <dbReference type="ARBA" id="ARBA00023002"/>
    </source>
</evidence>
<name>A0ABP6L9G5_9ACTN</name>
<dbReference type="InterPro" id="IPR045313">
    <property type="entry name" value="CBR1-like"/>
</dbReference>
<dbReference type="EMBL" id="BAAAWD010000019">
    <property type="protein sequence ID" value="GAA3033182.1"/>
    <property type="molecule type" value="Genomic_DNA"/>
</dbReference>